<sequence length="151" mass="18317">MLQTRRSQTEVAPELRVSQSVISRLQQRYRETGRVTERRRSGRPLATSQADDRYIVNNALRNRMMNATQLQARLREVRGTQVSRQTIRNRLHQHGLRARRPARVPDHTTRHRHHRLAWAREHLRWTSDQWSKQLHYSFFYSRKKYKIKILN</sequence>
<dbReference type="InterPro" id="IPR009057">
    <property type="entry name" value="Homeodomain-like_sf"/>
</dbReference>
<dbReference type="InParanoid" id="A0A3B1J5D3"/>
<dbReference type="GeneTree" id="ENSGT00940000177118"/>
<dbReference type="GO" id="GO:0003677">
    <property type="term" value="F:DNA binding"/>
    <property type="evidence" value="ECO:0007669"/>
    <property type="project" value="InterPro"/>
</dbReference>
<name>A0A3B1J5D3_ASTMX</name>
<feature type="domain" description="Transposase Tc1-like" evidence="1">
    <location>
        <begin position="52"/>
        <end position="123"/>
    </location>
</feature>
<dbReference type="Bgee" id="ENSAMXG00000043956">
    <property type="expression patterns" value="Expressed in liver and 5 other cell types or tissues"/>
</dbReference>
<evidence type="ECO:0000313" key="3">
    <source>
        <dbReference type="Proteomes" id="UP000018467"/>
    </source>
</evidence>
<reference evidence="3" key="2">
    <citation type="journal article" date="2014" name="Nat. Commun.">
        <title>The cavefish genome reveals candidate genes for eye loss.</title>
        <authorList>
            <person name="McGaugh S.E."/>
            <person name="Gross J.B."/>
            <person name="Aken B."/>
            <person name="Blin M."/>
            <person name="Borowsky R."/>
            <person name="Chalopin D."/>
            <person name="Hinaux H."/>
            <person name="Jeffery W.R."/>
            <person name="Keene A."/>
            <person name="Ma L."/>
            <person name="Minx P."/>
            <person name="Murphy D."/>
            <person name="O'Quin K.E."/>
            <person name="Retaux S."/>
            <person name="Rohner N."/>
            <person name="Searle S.M."/>
            <person name="Stahl B.A."/>
            <person name="Tabin C."/>
            <person name="Volff J.N."/>
            <person name="Yoshizawa M."/>
            <person name="Warren W.C."/>
        </authorList>
    </citation>
    <scope>NUCLEOTIDE SEQUENCE [LARGE SCALE GENOMIC DNA]</scope>
    <source>
        <strain evidence="3">female</strain>
    </source>
</reference>
<evidence type="ECO:0000313" key="2">
    <source>
        <dbReference type="Ensembl" id="ENSAMXP00000037055.1"/>
    </source>
</evidence>
<dbReference type="Pfam" id="PF01498">
    <property type="entry name" value="HTH_Tnp_Tc3_2"/>
    <property type="match status" value="1"/>
</dbReference>
<dbReference type="Ensembl" id="ENSAMXT00000053838.1">
    <property type="protein sequence ID" value="ENSAMXP00000037055.1"/>
    <property type="gene ID" value="ENSAMXG00000043956.1"/>
</dbReference>
<accession>A0A3B1J5D3</accession>
<dbReference type="GO" id="GO:0006313">
    <property type="term" value="P:DNA transposition"/>
    <property type="evidence" value="ECO:0007669"/>
    <property type="project" value="InterPro"/>
</dbReference>
<keyword evidence="3" id="KW-1185">Reference proteome</keyword>
<reference evidence="3" key="1">
    <citation type="submission" date="2013-03" db="EMBL/GenBank/DDBJ databases">
        <authorList>
            <person name="Jeffery W."/>
            <person name="Warren W."/>
            <person name="Wilson R.K."/>
        </authorList>
    </citation>
    <scope>NUCLEOTIDE SEQUENCE</scope>
    <source>
        <strain evidence="3">female</strain>
    </source>
</reference>
<reference evidence="2" key="4">
    <citation type="submission" date="2025-09" db="UniProtKB">
        <authorList>
            <consortium name="Ensembl"/>
        </authorList>
    </citation>
    <scope>IDENTIFICATION</scope>
</reference>
<proteinExistence type="predicted"/>
<protein>
    <recommendedName>
        <fullName evidence="1">Transposase Tc1-like domain-containing protein</fullName>
    </recommendedName>
</protein>
<reference evidence="2" key="3">
    <citation type="submission" date="2025-08" db="UniProtKB">
        <authorList>
            <consortium name="Ensembl"/>
        </authorList>
    </citation>
    <scope>IDENTIFICATION</scope>
</reference>
<evidence type="ECO:0000259" key="1">
    <source>
        <dbReference type="Pfam" id="PF01498"/>
    </source>
</evidence>
<dbReference type="Proteomes" id="UP000018467">
    <property type="component" value="Unassembled WGS sequence"/>
</dbReference>
<dbReference type="GO" id="GO:0015074">
    <property type="term" value="P:DNA integration"/>
    <property type="evidence" value="ECO:0007669"/>
    <property type="project" value="InterPro"/>
</dbReference>
<dbReference type="InterPro" id="IPR002492">
    <property type="entry name" value="Transposase_Tc1-like"/>
</dbReference>
<dbReference type="SUPFAM" id="SSF46689">
    <property type="entry name" value="Homeodomain-like"/>
    <property type="match status" value="1"/>
</dbReference>
<dbReference type="AlphaFoldDB" id="A0A3B1J5D3"/>
<organism evidence="2 3">
    <name type="scientific">Astyanax mexicanus</name>
    <name type="common">Blind cave fish</name>
    <name type="synonym">Astyanax fasciatus mexicanus</name>
    <dbReference type="NCBI Taxonomy" id="7994"/>
    <lineage>
        <taxon>Eukaryota</taxon>
        <taxon>Metazoa</taxon>
        <taxon>Chordata</taxon>
        <taxon>Craniata</taxon>
        <taxon>Vertebrata</taxon>
        <taxon>Euteleostomi</taxon>
        <taxon>Actinopterygii</taxon>
        <taxon>Neopterygii</taxon>
        <taxon>Teleostei</taxon>
        <taxon>Ostariophysi</taxon>
        <taxon>Characiformes</taxon>
        <taxon>Characoidei</taxon>
        <taxon>Acestrorhamphidae</taxon>
        <taxon>Acestrorhamphinae</taxon>
        <taxon>Astyanax</taxon>
    </lineage>
</organism>